<dbReference type="Proteomes" id="UP000249130">
    <property type="component" value="Unassembled WGS sequence"/>
</dbReference>
<gene>
    <name evidence="1" type="ORF">CH341_27745</name>
</gene>
<sequence>MTIDEFRRLAETWGGDVERWPEPLRAEARALARSPGGTAVLAAERRLDLALGDTPVVTRRRADDVAFRVLQQIADATPRGRERVPATLPSRLRWLFPAASLAASVLLGVSLAVELPFSAAPPAAATILAMTVDSGSMASDWGLP</sequence>
<proteinExistence type="predicted"/>
<keyword evidence="2" id="KW-1185">Reference proteome</keyword>
<dbReference type="RefSeq" id="WP_111422297.1">
    <property type="nucleotide sequence ID" value="NZ_NPEX01000357.1"/>
</dbReference>
<evidence type="ECO:0000313" key="2">
    <source>
        <dbReference type="Proteomes" id="UP000249130"/>
    </source>
</evidence>
<organism evidence="1 2">
    <name type="scientific">Rhodoplanes roseus</name>
    <dbReference type="NCBI Taxonomy" id="29409"/>
    <lineage>
        <taxon>Bacteria</taxon>
        <taxon>Pseudomonadati</taxon>
        <taxon>Pseudomonadota</taxon>
        <taxon>Alphaproteobacteria</taxon>
        <taxon>Hyphomicrobiales</taxon>
        <taxon>Nitrobacteraceae</taxon>
        <taxon>Rhodoplanes</taxon>
    </lineage>
</organism>
<name>A0A327KJ31_9BRAD</name>
<evidence type="ECO:0000313" key="1">
    <source>
        <dbReference type="EMBL" id="RAI38497.1"/>
    </source>
</evidence>
<dbReference type="AlphaFoldDB" id="A0A327KJ31"/>
<dbReference type="EMBL" id="NPEX01000357">
    <property type="protein sequence ID" value="RAI38497.1"/>
    <property type="molecule type" value="Genomic_DNA"/>
</dbReference>
<dbReference type="OrthoDB" id="7632164at2"/>
<reference evidence="1 2" key="1">
    <citation type="submission" date="2017-07" db="EMBL/GenBank/DDBJ databases">
        <title>Draft Genome Sequences of Select Purple Nonsulfur Bacteria.</title>
        <authorList>
            <person name="Lasarre B."/>
            <person name="Mckinlay J.B."/>
        </authorList>
    </citation>
    <scope>NUCLEOTIDE SEQUENCE [LARGE SCALE GENOMIC DNA]</scope>
    <source>
        <strain evidence="1 2">DSM 5909</strain>
    </source>
</reference>
<protein>
    <submittedName>
        <fullName evidence="1">Uncharacterized protein</fullName>
    </submittedName>
</protein>
<comment type="caution">
    <text evidence="1">The sequence shown here is derived from an EMBL/GenBank/DDBJ whole genome shotgun (WGS) entry which is preliminary data.</text>
</comment>
<accession>A0A327KJ31</accession>